<evidence type="ECO:0000256" key="13">
    <source>
        <dbReference type="ARBA" id="ARBA00044633"/>
    </source>
</evidence>
<dbReference type="PROSITE" id="PS00104">
    <property type="entry name" value="EPSP_SYNTHASE_1"/>
    <property type="match status" value="1"/>
</dbReference>
<evidence type="ECO:0000256" key="4">
    <source>
        <dbReference type="ARBA" id="ARBA00007964"/>
    </source>
</evidence>
<evidence type="ECO:0000256" key="12">
    <source>
        <dbReference type="ARBA" id="ARBA00023141"/>
    </source>
</evidence>
<feature type="binding site" evidence="15">
    <location>
        <position position="690"/>
    </location>
    <ligand>
        <name>phosphoenolpyruvate</name>
        <dbReference type="ChEBI" id="CHEBI:58702"/>
    </ligand>
</feature>
<proteinExistence type="inferred from homology"/>
<dbReference type="Pfam" id="PF20463">
    <property type="entry name" value="PDH_C"/>
    <property type="match status" value="1"/>
</dbReference>
<gene>
    <name evidence="15" type="primary">aroA</name>
    <name evidence="17" type="ORF">A9C11_08350</name>
</gene>
<keyword evidence="6 15" id="KW-0963">Cytoplasm</keyword>
<feature type="binding site" evidence="15">
    <location>
        <position position="618"/>
    </location>
    <ligand>
        <name>3-phosphoshikimate</name>
        <dbReference type="ChEBI" id="CHEBI:145989"/>
    </ligand>
</feature>
<evidence type="ECO:0000256" key="10">
    <source>
        <dbReference type="ARBA" id="ARBA00023002"/>
    </source>
</evidence>
<dbReference type="Gene3D" id="3.40.50.720">
    <property type="entry name" value="NAD(P)-binding Rossmann-like Domain"/>
    <property type="match status" value="1"/>
</dbReference>
<dbReference type="InterPro" id="IPR008927">
    <property type="entry name" value="6-PGluconate_DH-like_C_sf"/>
</dbReference>
<comment type="similarity">
    <text evidence="5 15">Belongs to the EPSP synthase family.</text>
</comment>
<evidence type="ECO:0000256" key="7">
    <source>
        <dbReference type="ARBA" id="ARBA00022498"/>
    </source>
</evidence>
<comment type="catalytic activity">
    <reaction evidence="13">
        <text>3-phosphoshikimate + phosphoenolpyruvate = 5-O-(1-carboxyvinyl)-3-phosphoshikimate + phosphate</text>
        <dbReference type="Rhea" id="RHEA:21256"/>
        <dbReference type="ChEBI" id="CHEBI:43474"/>
        <dbReference type="ChEBI" id="CHEBI:57701"/>
        <dbReference type="ChEBI" id="CHEBI:58702"/>
        <dbReference type="ChEBI" id="CHEBI:145989"/>
        <dbReference type="EC" id="2.5.1.19"/>
    </reaction>
    <physiologicalReaction direction="left-to-right" evidence="13">
        <dbReference type="Rhea" id="RHEA:21257"/>
    </physiologicalReaction>
</comment>
<evidence type="ECO:0000256" key="15">
    <source>
        <dbReference type="HAMAP-Rule" id="MF_00210"/>
    </source>
</evidence>
<dbReference type="AlphaFoldDB" id="A0A1A9K8T4"/>
<protein>
    <recommendedName>
        <fullName evidence="15">3-phosphoshikimate 1-carboxyvinyltransferase</fullName>
        <ecNumber evidence="15">2.5.1.19</ecNumber>
    </recommendedName>
    <alternativeName>
        <fullName evidence="15">5-enolpyruvylshikimate-3-phosphate synthase</fullName>
        <shortName evidence="15">EPSP synthase</shortName>
        <shortName evidence="15">EPSPS</shortName>
    </alternativeName>
</protein>
<dbReference type="GO" id="GO:0003866">
    <property type="term" value="F:3-phosphoshikimate 1-carboxyvinyltransferase activity"/>
    <property type="evidence" value="ECO:0007669"/>
    <property type="project" value="UniProtKB-UniRule"/>
</dbReference>
<evidence type="ECO:0000256" key="2">
    <source>
        <dbReference type="ARBA" id="ARBA00004811"/>
    </source>
</evidence>
<dbReference type="GO" id="GO:0005737">
    <property type="term" value="C:cytoplasm"/>
    <property type="evidence" value="ECO:0007669"/>
    <property type="project" value="UniProtKB-SubCell"/>
</dbReference>
<evidence type="ECO:0000256" key="11">
    <source>
        <dbReference type="ARBA" id="ARBA00023027"/>
    </source>
</evidence>
<accession>A0A1A9K8T4</accession>
<comment type="subcellular location">
    <subcellularLocation>
        <location evidence="15">Cytoplasm</location>
    </subcellularLocation>
</comment>
<dbReference type="InterPro" id="IPR001986">
    <property type="entry name" value="Enolpyruvate_Tfrase_dom"/>
</dbReference>
<evidence type="ECO:0000256" key="5">
    <source>
        <dbReference type="ARBA" id="ARBA00009948"/>
    </source>
</evidence>
<dbReference type="InterPro" id="IPR036968">
    <property type="entry name" value="Enolpyruvate_Tfrase_sf"/>
</dbReference>
<dbReference type="SUPFAM" id="SSF51735">
    <property type="entry name" value="NAD(P)-binding Rossmann-fold domains"/>
    <property type="match status" value="1"/>
</dbReference>
<evidence type="ECO:0000256" key="9">
    <source>
        <dbReference type="ARBA" id="ARBA00022679"/>
    </source>
</evidence>
<dbReference type="PANTHER" id="PTHR21090:SF5">
    <property type="entry name" value="PENTAFUNCTIONAL AROM POLYPEPTIDE"/>
    <property type="match status" value="1"/>
</dbReference>
<dbReference type="PANTHER" id="PTHR21090">
    <property type="entry name" value="AROM/DEHYDROQUINATE SYNTHASE"/>
    <property type="match status" value="1"/>
</dbReference>
<dbReference type="InterPro" id="IPR046825">
    <property type="entry name" value="PDH_C"/>
</dbReference>
<dbReference type="SUPFAM" id="SSF55205">
    <property type="entry name" value="EPT/RTPC-like"/>
    <property type="match status" value="1"/>
</dbReference>
<evidence type="ECO:0000256" key="14">
    <source>
        <dbReference type="ARBA" id="ARBA00049260"/>
    </source>
</evidence>
<feature type="binding site" evidence="15">
    <location>
        <position position="397"/>
    </location>
    <ligand>
        <name>phosphoenolpyruvate</name>
        <dbReference type="ChEBI" id="CHEBI:58702"/>
    </ligand>
</feature>
<dbReference type="GO" id="GO:0070403">
    <property type="term" value="F:NAD+ binding"/>
    <property type="evidence" value="ECO:0007669"/>
    <property type="project" value="InterPro"/>
</dbReference>
<dbReference type="NCBIfam" id="TIGR01356">
    <property type="entry name" value="aroA"/>
    <property type="match status" value="1"/>
</dbReference>
<dbReference type="CDD" id="cd01556">
    <property type="entry name" value="EPSP_synthase"/>
    <property type="match status" value="1"/>
</dbReference>
<dbReference type="SUPFAM" id="SSF48179">
    <property type="entry name" value="6-phosphogluconate dehydrogenase C-terminal domain-like"/>
    <property type="match status" value="1"/>
</dbReference>
<dbReference type="EMBL" id="CP015878">
    <property type="protein sequence ID" value="ANI13995.1"/>
    <property type="molecule type" value="Genomic_DNA"/>
</dbReference>
<feature type="binding site" evidence="15">
    <location>
        <position position="324"/>
    </location>
    <ligand>
        <name>3-phosphoshikimate</name>
        <dbReference type="ChEBI" id="CHEBI:145989"/>
    </ligand>
</feature>
<dbReference type="RefSeq" id="WP_064582399.1">
    <property type="nucleotide sequence ID" value="NZ_CP015878.1"/>
</dbReference>
<evidence type="ECO:0000256" key="1">
    <source>
        <dbReference type="ARBA" id="ARBA00002174"/>
    </source>
</evidence>
<dbReference type="Pfam" id="PF00275">
    <property type="entry name" value="EPSP_synthase"/>
    <property type="match status" value="1"/>
</dbReference>
<feature type="binding site" evidence="15">
    <location>
        <position position="470"/>
    </location>
    <ligand>
        <name>3-phosphoshikimate</name>
        <dbReference type="ChEBI" id="CHEBI:145989"/>
    </ligand>
</feature>
<comment type="similarity">
    <text evidence="4">Belongs to the prephenate/arogenate dehydrogenase family.</text>
</comment>
<feature type="binding site" evidence="15">
    <location>
        <position position="649"/>
    </location>
    <ligand>
        <name>phosphoenolpyruvate</name>
        <dbReference type="ChEBI" id="CHEBI:58702"/>
    </ligand>
</feature>
<comment type="caution">
    <text evidence="15">Lacks conserved residue(s) required for the propagation of feature annotation.</text>
</comment>
<dbReference type="EC" id="2.5.1.19" evidence="15"/>
<organism evidence="17 18">
    <name type="scientific">Pseudomonas citronellolis</name>
    <dbReference type="NCBI Taxonomy" id="53408"/>
    <lineage>
        <taxon>Bacteria</taxon>
        <taxon>Pseudomonadati</taxon>
        <taxon>Pseudomonadota</taxon>
        <taxon>Gammaproteobacteria</taxon>
        <taxon>Pseudomonadales</taxon>
        <taxon>Pseudomonadaceae</taxon>
        <taxon>Pseudomonas</taxon>
    </lineage>
</organism>
<dbReference type="Pfam" id="PF02153">
    <property type="entry name" value="PDH_N"/>
    <property type="match status" value="1"/>
</dbReference>
<feature type="binding site" evidence="15">
    <location>
        <position position="324"/>
    </location>
    <ligand>
        <name>phosphoenolpyruvate</name>
        <dbReference type="ChEBI" id="CHEBI:58702"/>
    </ligand>
</feature>
<dbReference type="InterPro" id="IPR006264">
    <property type="entry name" value="EPSP_synthase"/>
</dbReference>
<name>A0A1A9K8T4_9PSED</name>
<keyword evidence="11" id="KW-0520">NAD</keyword>
<feature type="binding site" evidence="15">
    <location>
        <position position="325"/>
    </location>
    <ligand>
        <name>3-phosphoshikimate</name>
        <dbReference type="ChEBI" id="CHEBI:145989"/>
    </ligand>
</feature>
<feature type="binding site" evidence="15">
    <location>
        <position position="472"/>
    </location>
    <ligand>
        <name>phosphoenolpyruvate</name>
        <dbReference type="ChEBI" id="CHEBI:58702"/>
    </ligand>
</feature>
<dbReference type="GO" id="GO:0004665">
    <property type="term" value="F:prephenate dehydrogenase (NADP+) activity"/>
    <property type="evidence" value="ECO:0007669"/>
    <property type="project" value="InterPro"/>
</dbReference>
<comment type="function">
    <text evidence="1 15">Catalyzes the transfer of the enolpyruvyl moiety of phosphoenolpyruvate (PEP) to the 5-hydroxyl of shikimate-3-phosphate (S3P) to produce enolpyruvyl shikimate-3-phosphate and inorganic phosphate.</text>
</comment>
<comment type="catalytic activity">
    <reaction evidence="14">
        <text>prephenate + NAD(+) = 3-(4-hydroxyphenyl)pyruvate + CO2 + NADH</text>
        <dbReference type="Rhea" id="RHEA:13869"/>
        <dbReference type="ChEBI" id="CHEBI:16526"/>
        <dbReference type="ChEBI" id="CHEBI:29934"/>
        <dbReference type="ChEBI" id="CHEBI:36242"/>
        <dbReference type="ChEBI" id="CHEBI:57540"/>
        <dbReference type="ChEBI" id="CHEBI:57945"/>
        <dbReference type="EC" id="1.3.1.12"/>
    </reaction>
</comment>
<keyword evidence="10" id="KW-0560">Oxidoreductase</keyword>
<dbReference type="InterPro" id="IPR023193">
    <property type="entry name" value="EPSP_synthase_CS"/>
</dbReference>
<dbReference type="InterPro" id="IPR013792">
    <property type="entry name" value="RNA3'P_cycl/enolpyr_Trfase_a/b"/>
</dbReference>
<dbReference type="Gene3D" id="1.10.3660.10">
    <property type="entry name" value="6-phosphogluconate dehydrogenase C-terminal like domain"/>
    <property type="match status" value="1"/>
</dbReference>
<evidence type="ECO:0000256" key="6">
    <source>
        <dbReference type="ARBA" id="ARBA00022490"/>
    </source>
</evidence>
<feature type="binding site" evidence="15">
    <location>
        <position position="472"/>
    </location>
    <ligand>
        <name>3-phosphoshikimate</name>
        <dbReference type="ChEBI" id="CHEBI:145989"/>
    </ligand>
</feature>
<keyword evidence="12 15" id="KW-0057">Aromatic amino acid biosynthesis</keyword>
<dbReference type="FunFam" id="1.10.3660.10:FF:000003">
    <property type="entry name" value="Prephenate dehydrogenase"/>
    <property type="match status" value="1"/>
</dbReference>
<feature type="binding site" evidence="15">
    <location>
        <position position="329"/>
    </location>
    <ligand>
        <name>3-phosphoshikimate</name>
        <dbReference type="ChEBI" id="CHEBI:145989"/>
    </ligand>
</feature>
<dbReference type="PROSITE" id="PS51176">
    <property type="entry name" value="PDH_ADH"/>
    <property type="match status" value="1"/>
</dbReference>
<reference evidence="17 18" key="1">
    <citation type="submission" date="2016-05" db="EMBL/GenBank/DDBJ databases">
        <title>Genome Sequence of Pseudomonas citronellolis Strain SJTE-3, an Estrogens and Persistent Organic Pollutants degradation strain.</title>
        <authorList>
            <person name="Liang R."/>
        </authorList>
    </citation>
    <scope>NUCLEOTIDE SEQUENCE [LARGE SCALE GENOMIC DNA]</scope>
    <source>
        <strain evidence="17 18">SJTE-3</strain>
    </source>
</reference>
<sequence>MPRKLRRLVVVGLGLIGGSFAKGLREKGLFEEVVGVDRDPQTRRLAVQLGVVDRCEESLREGCRDADVIQLAVPILAMEKVLAELATFDLGHAVLTDVGSAKGNVVRAARVAFGEMPARFVPGHPIAGSEQSGVEAANGKLFRRHKVILTPLDNADADAVQCVEALWRELGADVELMEVEHHDEVLAATSHLPHLLAFTLVDSLAKRSENLEIFRYAAGGFRDFTRIAGSDPTMWHDIFLANRKAVLRILDVFRDDLDALREAVDAGDGQQLMGVFTRARVAREHFSKILARRAYVDAMHNNDLIYLAQPGGRLSGRVRVPGDKSISHRSIMLGSLAEGTTEVEGFLEGEDALATIQAFRDMGVVIEGPHHGRVTVHGVGLHGLKPAPGPIYLGNSGTSMRLLSGLLAAQPFDSTLTGDASLTKRPMNRVAKPLREMGAVIETAAEGRPPLTIKGGQKLTGMHYDMPMASAQVKSCLLLAGLYAAGETSVTEPAPTRDHTERMLRGFGYPVDVEGSTAKVESGHKLSATNIEVPADISSAAFFLVAASIAEGSEIVLEHVGINPTRTGVIDILKLMGADITLENQREVGGEPVADLRVRSARLKGIDIPEDLVPLAIDEFPVLFVAAANAEGRTVLRGAEELRVKESDRIQVMADGLLALGVKCEPTPDGIIIDGGPYGGGEVWSHGDHRIAMSFSVASLRASAPIRIHDCANVATSFPNFLGLAAGAGIRVAEEGN</sequence>
<dbReference type="Gene3D" id="3.65.10.10">
    <property type="entry name" value="Enolpyruvate transferase domain"/>
    <property type="match status" value="2"/>
</dbReference>
<dbReference type="FunFam" id="3.65.10.10:FF:000006">
    <property type="entry name" value="3-phosphoshikimate 1-carboxyvinyltransferase"/>
    <property type="match status" value="1"/>
</dbReference>
<dbReference type="Proteomes" id="UP000077748">
    <property type="component" value="Chromosome"/>
</dbReference>
<feature type="domain" description="Prephenate/arogenate dehydrogenase" evidence="16">
    <location>
        <begin position="6"/>
        <end position="294"/>
    </location>
</feature>
<dbReference type="HAMAP" id="MF_00210">
    <property type="entry name" value="EPSP_synth"/>
    <property type="match status" value="1"/>
</dbReference>
<comment type="subunit">
    <text evidence="15">Monomer.</text>
</comment>
<dbReference type="PROSITE" id="PS00885">
    <property type="entry name" value="EPSP_SYNTHASE_2"/>
    <property type="match status" value="1"/>
</dbReference>
<dbReference type="InterPro" id="IPR003099">
    <property type="entry name" value="Prephen_DH"/>
</dbReference>
<dbReference type="UniPathway" id="UPA00053">
    <property type="reaction ID" value="UER00089"/>
</dbReference>
<evidence type="ECO:0000259" key="16">
    <source>
        <dbReference type="PROSITE" id="PS51176"/>
    </source>
</evidence>
<dbReference type="InterPro" id="IPR046826">
    <property type="entry name" value="PDH_N"/>
</dbReference>
<keyword evidence="8 15" id="KW-0028">Amino-acid biosynthesis</keyword>
<evidence type="ECO:0000256" key="3">
    <source>
        <dbReference type="ARBA" id="ARBA00005067"/>
    </source>
</evidence>
<dbReference type="GO" id="GO:0009423">
    <property type="term" value="P:chorismate biosynthetic process"/>
    <property type="evidence" value="ECO:0007669"/>
    <property type="project" value="UniProtKB-UniRule"/>
</dbReference>
<dbReference type="GO" id="GO:0008977">
    <property type="term" value="F:prephenate dehydrogenase (NAD+) activity"/>
    <property type="evidence" value="ECO:0007669"/>
    <property type="project" value="UniProtKB-EC"/>
</dbReference>
<comment type="pathway">
    <text evidence="2 15">Metabolic intermediate biosynthesis; chorismate biosynthesis; chorismate from D-erythrose 4-phosphate and phosphoenolpyruvate: step 6/7.</text>
</comment>
<comment type="pathway">
    <text evidence="3">Amino-acid biosynthesis; L-tyrosine biosynthesis; (4-hydroxyphenyl)pyruvate from prephenate (NAD(+) route): step 1/1.</text>
</comment>
<evidence type="ECO:0000313" key="18">
    <source>
        <dbReference type="Proteomes" id="UP000077748"/>
    </source>
</evidence>
<feature type="active site" description="Proton acceptor" evidence="15">
    <location>
        <position position="618"/>
    </location>
</feature>
<dbReference type="FunFam" id="3.40.50.720:FF:000208">
    <property type="entry name" value="Prephenate dehydrogenase"/>
    <property type="match status" value="1"/>
</dbReference>
<keyword evidence="9 15" id="KW-0808">Transferase</keyword>
<feature type="binding site" evidence="15">
    <location>
        <position position="425"/>
    </location>
    <ligand>
        <name>phosphoenolpyruvate</name>
        <dbReference type="ChEBI" id="CHEBI:58702"/>
    </ligand>
</feature>
<feature type="binding site" evidence="15">
    <location>
        <position position="645"/>
    </location>
    <ligand>
        <name>3-phosphoshikimate</name>
        <dbReference type="ChEBI" id="CHEBI:145989"/>
    </ligand>
</feature>
<dbReference type="InterPro" id="IPR036291">
    <property type="entry name" value="NAD(P)-bd_dom_sf"/>
</dbReference>
<dbReference type="GO" id="GO:0006571">
    <property type="term" value="P:tyrosine biosynthetic process"/>
    <property type="evidence" value="ECO:0007669"/>
    <property type="project" value="UniProtKB-KW"/>
</dbReference>
<dbReference type="FunFam" id="3.65.10.10:FF:000005">
    <property type="entry name" value="3-phosphoshikimate 1-carboxyvinyltransferase"/>
    <property type="match status" value="1"/>
</dbReference>
<evidence type="ECO:0000256" key="8">
    <source>
        <dbReference type="ARBA" id="ARBA00022605"/>
    </source>
</evidence>
<evidence type="ECO:0000313" key="17">
    <source>
        <dbReference type="EMBL" id="ANI13995.1"/>
    </source>
</evidence>
<keyword evidence="7" id="KW-0827">Tyrosine biosynthesis</keyword>
<dbReference type="NCBIfam" id="NF011381">
    <property type="entry name" value="PRK14806.1"/>
    <property type="match status" value="1"/>
</dbReference>